<evidence type="ECO:0000256" key="9">
    <source>
        <dbReference type="ARBA" id="ARBA00049063"/>
    </source>
</evidence>
<evidence type="ECO:0000256" key="4">
    <source>
        <dbReference type="ARBA" id="ARBA00022679"/>
    </source>
</evidence>
<evidence type="ECO:0000313" key="12">
    <source>
        <dbReference type="Proteomes" id="UP000265515"/>
    </source>
</evidence>
<reference evidence="11 12" key="1">
    <citation type="journal article" date="2018" name="Cell">
        <title>The Chara Genome: Secondary Complexity and Implications for Plant Terrestrialization.</title>
        <authorList>
            <person name="Nishiyama T."/>
            <person name="Sakayama H."/>
            <person name="Vries J.D."/>
            <person name="Buschmann H."/>
            <person name="Saint-Marcoux D."/>
            <person name="Ullrich K.K."/>
            <person name="Haas F.B."/>
            <person name="Vanderstraeten L."/>
            <person name="Becker D."/>
            <person name="Lang D."/>
            <person name="Vosolsobe S."/>
            <person name="Rombauts S."/>
            <person name="Wilhelmsson P.K.I."/>
            <person name="Janitza P."/>
            <person name="Kern R."/>
            <person name="Heyl A."/>
            <person name="Rumpler F."/>
            <person name="Villalobos L.I.A.C."/>
            <person name="Clay J.M."/>
            <person name="Skokan R."/>
            <person name="Toyoda A."/>
            <person name="Suzuki Y."/>
            <person name="Kagoshima H."/>
            <person name="Schijlen E."/>
            <person name="Tajeshwar N."/>
            <person name="Catarino B."/>
            <person name="Hetherington A.J."/>
            <person name="Saltykova A."/>
            <person name="Bonnot C."/>
            <person name="Breuninger H."/>
            <person name="Symeonidi A."/>
            <person name="Radhakrishnan G.V."/>
            <person name="Van Nieuwerburgh F."/>
            <person name="Deforce D."/>
            <person name="Chang C."/>
            <person name="Karol K.G."/>
            <person name="Hedrich R."/>
            <person name="Ulvskov P."/>
            <person name="Glockner G."/>
            <person name="Delwiche C.F."/>
            <person name="Petrasek J."/>
            <person name="Van de Peer Y."/>
            <person name="Friml J."/>
            <person name="Beilby M."/>
            <person name="Dolan L."/>
            <person name="Kohara Y."/>
            <person name="Sugano S."/>
            <person name="Fujiyama A."/>
            <person name="Delaux P.-M."/>
            <person name="Quint M."/>
            <person name="TheiBen G."/>
            <person name="Hagemann M."/>
            <person name="Harholt J."/>
            <person name="Dunand C."/>
            <person name="Zachgo S."/>
            <person name="Langdale J."/>
            <person name="Maumus F."/>
            <person name="Straeten D.V.D."/>
            <person name="Gould S.B."/>
            <person name="Rensing S.A."/>
        </authorList>
    </citation>
    <scope>NUCLEOTIDE SEQUENCE [LARGE SCALE GENOMIC DNA]</scope>
    <source>
        <strain evidence="11 12">S276</strain>
    </source>
</reference>
<keyword evidence="6" id="KW-0418">Kinase</keyword>
<comment type="caution">
    <text evidence="11">The sequence shown here is derived from an EMBL/GenBank/DDBJ whole genome shotgun (WGS) entry which is preliminary data.</text>
</comment>
<dbReference type="EC" id="2.7.4.26" evidence="2"/>
<dbReference type="Proteomes" id="UP000265515">
    <property type="component" value="Unassembled WGS sequence"/>
</dbReference>
<comment type="similarity">
    <text evidence="1">Belongs to the isopentenyl phosphate kinase family.</text>
</comment>
<dbReference type="NCBIfam" id="NF040647">
    <property type="entry name" value="IPPK_Arch"/>
    <property type="match status" value="1"/>
</dbReference>
<comment type="catalytic activity">
    <reaction evidence="9">
        <text>isopentenyl phosphate + ATP = isopentenyl diphosphate + ADP</text>
        <dbReference type="Rhea" id="RHEA:33963"/>
        <dbReference type="ChEBI" id="CHEBI:30616"/>
        <dbReference type="ChEBI" id="CHEBI:65078"/>
        <dbReference type="ChEBI" id="CHEBI:128769"/>
        <dbReference type="ChEBI" id="CHEBI:456216"/>
        <dbReference type="EC" id="2.7.4.26"/>
    </reaction>
</comment>
<evidence type="ECO:0000256" key="1">
    <source>
        <dbReference type="ARBA" id="ARBA00010540"/>
    </source>
</evidence>
<dbReference type="STRING" id="69332.A0A388JWX8"/>
<dbReference type="InterPro" id="IPR036393">
    <property type="entry name" value="AceGlu_kinase-like_sf"/>
</dbReference>
<evidence type="ECO:0000256" key="2">
    <source>
        <dbReference type="ARBA" id="ARBA00012908"/>
    </source>
</evidence>
<dbReference type="OrthoDB" id="1934954at2759"/>
<protein>
    <recommendedName>
        <fullName evidence="3">Isopentenyl phosphate kinase</fullName>
        <ecNumber evidence="2">2.7.4.26</ecNumber>
    </recommendedName>
</protein>
<evidence type="ECO:0000256" key="3">
    <source>
        <dbReference type="ARBA" id="ARBA00017267"/>
    </source>
</evidence>
<evidence type="ECO:0000256" key="6">
    <source>
        <dbReference type="ARBA" id="ARBA00022777"/>
    </source>
</evidence>
<dbReference type="AlphaFoldDB" id="A0A388JWX8"/>
<dbReference type="GO" id="GO:0102043">
    <property type="term" value="F:isopentenyl phosphate kinase activity"/>
    <property type="evidence" value="ECO:0007669"/>
    <property type="project" value="UniProtKB-EC"/>
</dbReference>
<evidence type="ECO:0000313" key="11">
    <source>
        <dbReference type="EMBL" id="GBG62285.1"/>
    </source>
</evidence>
<keyword evidence="7" id="KW-0067">ATP-binding</keyword>
<dbReference type="Pfam" id="PF00696">
    <property type="entry name" value="AA_kinase"/>
    <property type="match status" value="1"/>
</dbReference>
<dbReference type="Gramene" id="GBG62285">
    <property type="protein sequence ID" value="GBG62285"/>
    <property type="gene ID" value="CBR_g29893"/>
</dbReference>
<organism evidence="11 12">
    <name type="scientific">Chara braunii</name>
    <name type="common">Braun's stonewort</name>
    <dbReference type="NCBI Taxonomy" id="69332"/>
    <lineage>
        <taxon>Eukaryota</taxon>
        <taxon>Viridiplantae</taxon>
        <taxon>Streptophyta</taxon>
        <taxon>Charophyceae</taxon>
        <taxon>Charales</taxon>
        <taxon>Characeae</taxon>
        <taxon>Chara</taxon>
    </lineage>
</organism>
<gene>
    <name evidence="11" type="ORF">CBR_g29893</name>
</gene>
<keyword evidence="4" id="KW-0808">Transferase</keyword>
<keyword evidence="8" id="KW-0414">Isoprene biosynthesis</keyword>
<dbReference type="PANTHER" id="PTHR43654">
    <property type="entry name" value="GLUTAMATE 5-KINASE"/>
    <property type="match status" value="1"/>
</dbReference>
<dbReference type="CDD" id="cd04241">
    <property type="entry name" value="AAK_FomA-like"/>
    <property type="match status" value="1"/>
</dbReference>
<proteinExistence type="inferred from homology"/>
<dbReference type="SUPFAM" id="SSF53633">
    <property type="entry name" value="Carbamate kinase-like"/>
    <property type="match status" value="1"/>
</dbReference>
<dbReference type="GO" id="GO:0016114">
    <property type="term" value="P:terpenoid biosynthetic process"/>
    <property type="evidence" value="ECO:0007669"/>
    <property type="project" value="EnsemblPlants"/>
</dbReference>
<dbReference type="GO" id="GO:0005829">
    <property type="term" value="C:cytosol"/>
    <property type="evidence" value="ECO:0007669"/>
    <property type="project" value="EnsemblPlants"/>
</dbReference>
<keyword evidence="12" id="KW-1185">Reference proteome</keyword>
<evidence type="ECO:0000256" key="7">
    <source>
        <dbReference type="ARBA" id="ARBA00022840"/>
    </source>
</evidence>
<dbReference type="GO" id="GO:0016301">
    <property type="term" value="F:kinase activity"/>
    <property type="evidence" value="ECO:0007669"/>
    <property type="project" value="UniProtKB-KW"/>
</dbReference>
<dbReference type="OMA" id="DCADATE"/>
<keyword evidence="5" id="KW-0547">Nucleotide-binding</keyword>
<name>A0A388JWX8_CHABU</name>
<dbReference type="GO" id="GO:0005524">
    <property type="term" value="F:ATP binding"/>
    <property type="evidence" value="ECO:0007669"/>
    <property type="project" value="UniProtKB-KW"/>
</dbReference>
<sequence length="390" mass="40578">MTGSFGVNEEPALAWDNGKSQSNVRFIVKVGGAAISDKTCFETLNHTVLEMTACHLQEAAGIEATDGRSDGGDDLNKDGVFQVKDRQLHNRKVGMVVVHGAGSFGHFTASKYHLGRGGFGTCYRTAMGLAKTRASVTHLNQTLVQTLIRHGVPAVGISPFAAGWRTKFGGQAVERDGNHGMDIICQVLRSGLVPVMHGDASFEIGQGVAILSGDVIIRHMAKALCPQFVVFLTDVPGVFNRPPSVEGATLLREIEVDDDGGWIVVNPPEENVRTDGAHGAETVVTTVSPHDATGGMAAKIKEAATIAAAGVPVLIAQAGTAHALAACKGDVYTHSPITSEAPCQVNDLSGNSMAIRGDWIGTIVRKRKPLLYDAPQKGGGGGGGGGASGS</sequence>
<feature type="domain" description="Aspartate/glutamate/uridylate kinase" evidence="10">
    <location>
        <begin position="87"/>
        <end position="316"/>
    </location>
</feature>
<evidence type="ECO:0000256" key="5">
    <source>
        <dbReference type="ARBA" id="ARBA00022741"/>
    </source>
</evidence>
<dbReference type="Gene3D" id="3.40.1160.10">
    <property type="entry name" value="Acetylglutamate kinase-like"/>
    <property type="match status" value="1"/>
</dbReference>
<accession>A0A388JWX8</accession>
<dbReference type="InterPro" id="IPR001048">
    <property type="entry name" value="Asp/Glu/Uridylate_kinase"/>
</dbReference>
<dbReference type="InterPro" id="IPR024192">
    <property type="entry name" value="Fosfomycin_R_FomA-type"/>
</dbReference>
<dbReference type="PANTHER" id="PTHR43654:SF1">
    <property type="entry name" value="ISOPENTENYL PHOSPHATE KINASE"/>
    <property type="match status" value="1"/>
</dbReference>
<dbReference type="EMBL" id="BFEA01000027">
    <property type="protein sequence ID" value="GBG62285.1"/>
    <property type="molecule type" value="Genomic_DNA"/>
</dbReference>
<evidence type="ECO:0000256" key="8">
    <source>
        <dbReference type="ARBA" id="ARBA00023229"/>
    </source>
</evidence>
<evidence type="ECO:0000259" key="10">
    <source>
        <dbReference type="Pfam" id="PF00696"/>
    </source>
</evidence>